<dbReference type="Pfam" id="PF21857">
    <property type="entry name" value="DUF6913"/>
    <property type="match status" value="1"/>
</dbReference>
<dbReference type="EMBL" id="JACOOI010000047">
    <property type="protein sequence ID" value="MBC5646191.1"/>
    <property type="molecule type" value="Genomic_DNA"/>
</dbReference>
<dbReference type="InterPro" id="IPR054207">
    <property type="entry name" value="DUF6913"/>
</dbReference>
<proteinExistence type="predicted"/>
<evidence type="ECO:0000313" key="1">
    <source>
        <dbReference type="EMBL" id="MBC5646191.1"/>
    </source>
</evidence>
<organism evidence="1 2">
    <name type="scientific">Parabacteroides segnis</name>
    <dbReference type="NCBI Taxonomy" id="2763058"/>
    <lineage>
        <taxon>Bacteria</taxon>
        <taxon>Pseudomonadati</taxon>
        <taxon>Bacteroidota</taxon>
        <taxon>Bacteroidia</taxon>
        <taxon>Bacteroidales</taxon>
        <taxon>Tannerellaceae</taxon>
        <taxon>Parabacteroides</taxon>
    </lineage>
</organism>
<name>A0ABR7EA33_9BACT</name>
<dbReference type="Proteomes" id="UP000644010">
    <property type="component" value="Unassembled WGS sequence"/>
</dbReference>
<reference evidence="1 2" key="1">
    <citation type="submission" date="2020-08" db="EMBL/GenBank/DDBJ databases">
        <title>Genome public.</title>
        <authorList>
            <person name="Liu C."/>
            <person name="Sun Q."/>
        </authorList>
    </citation>
    <scope>NUCLEOTIDE SEQUENCE [LARGE SCALE GENOMIC DNA]</scope>
    <source>
        <strain evidence="1 2">BX2</strain>
    </source>
</reference>
<protein>
    <submittedName>
        <fullName evidence="1">Uncharacterized protein</fullName>
    </submittedName>
</protein>
<accession>A0ABR7EA33</accession>
<sequence length="173" mass="19885">MRLTNHFIRKKVKALAGLSGKRQSNFCTLKDARHILVLFNAEDREVVEPCLKTLRTLNKNVNVCVYVSGETVPEMNPSYMVVHAKTDLDMWYMPTDEIQKKFCSCNADILIDLTQGTNYVMQYLLLKHPGTLKVGAKNGELDLYDLTISMTENADIKHLFEHILFYLQTIRSK</sequence>
<gene>
    <name evidence="1" type="ORF">H8S77_25300</name>
</gene>
<keyword evidence="2" id="KW-1185">Reference proteome</keyword>
<comment type="caution">
    <text evidence="1">The sequence shown here is derived from an EMBL/GenBank/DDBJ whole genome shotgun (WGS) entry which is preliminary data.</text>
</comment>
<evidence type="ECO:0000313" key="2">
    <source>
        <dbReference type="Proteomes" id="UP000644010"/>
    </source>
</evidence>
<dbReference type="RefSeq" id="WP_186961710.1">
    <property type="nucleotide sequence ID" value="NZ_JACOOI010000047.1"/>
</dbReference>